<dbReference type="AlphaFoldDB" id="A0A117PK73"/>
<evidence type="ECO:0000313" key="2">
    <source>
        <dbReference type="EMBL" id="KUM81129.1"/>
    </source>
</evidence>
<feature type="transmembrane region" description="Helical" evidence="1">
    <location>
        <begin position="26"/>
        <end position="51"/>
    </location>
</feature>
<dbReference type="Proteomes" id="UP000054024">
    <property type="component" value="Unassembled WGS sequence"/>
</dbReference>
<sequence length="72" mass="7509">MSRGGDDLRDFRDLRMREADPAMSRLLAAALTVVLAAVLAVGAALGVVALLEATPDQPNTPLITYEQAGQGS</sequence>
<proteinExistence type="predicted"/>
<name>A0A117PK73_9ACTN</name>
<keyword evidence="1" id="KW-0812">Transmembrane</keyword>
<organism evidence="2 3">
    <name type="scientific">Streptomyces curacoi</name>
    <dbReference type="NCBI Taxonomy" id="146536"/>
    <lineage>
        <taxon>Bacteria</taxon>
        <taxon>Bacillati</taxon>
        <taxon>Actinomycetota</taxon>
        <taxon>Actinomycetes</taxon>
        <taxon>Kitasatosporales</taxon>
        <taxon>Streptomycetaceae</taxon>
        <taxon>Streptomyces</taxon>
    </lineage>
</organism>
<comment type="caution">
    <text evidence="2">The sequence shown here is derived from an EMBL/GenBank/DDBJ whole genome shotgun (WGS) entry which is preliminary data.</text>
</comment>
<evidence type="ECO:0000313" key="3">
    <source>
        <dbReference type="Proteomes" id="UP000054024"/>
    </source>
</evidence>
<keyword evidence="1" id="KW-1133">Transmembrane helix</keyword>
<accession>A0A117PK73</accession>
<protein>
    <submittedName>
        <fullName evidence="2">Uncharacterized protein</fullName>
    </submittedName>
</protein>
<keyword evidence="1" id="KW-0472">Membrane</keyword>
<keyword evidence="3" id="KW-1185">Reference proteome</keyword>
<evidence type="ECO:0000256" key="1">
    <source>
        <dbReference type="SAM" id="Phobius"/>
    </source>
</evidence>
<gene>
    <name evidence="2" type="ORF">AQI70_03820</name>
</gene>
<dbReference type="STRING" id="146536.AQI70_03820"/>
<dbReference type="EMBL" id="LMWJ01000002">
    <property type="protein sequence ID" value="KUM81129.1"/>
    <property type="molecule type" value="Genomic_DNA"/>
</dbReference>
<reference evidence="2 3" key="1">
    <citation type="submission" date="2015-10" db="EMBL/GenBank/DDBJ databases">
        <title>Draft genome sequence of Streptomyces curacoi DSM 40107, type strain for the species Streptomyces curacoi.</title>
        <authorList>
            <person name="Ruckert C."/>
            <person name="Winkler A."/>
            <person name="Kalinowski J."/>
            <person name="Kampfer P."/>
            <person name="Glaeser S."/>
        </authorList>
    </citation>
    <scope>NUCLEOTIDE SEQUENCE [LARGE SCALE GENOMIC DNA]</scope>
    <source>
        <strain evidence="2 3">DSM 40107</strain>
    </source>
</reference>